<proteinExistence type="predicted"/>
<accession>A0A0E0M3L1</accession>
<dbReference type="GO" id="GO:0004842">
    <property type="term" value="F:ubiquitin-protein transferase activity"/>
    <property type="evidence" value="ECO:0007669"/>
    <property type="project" value="InterPro"/>
</dbReference>
<dbReference type="AlphaFoldDB" id="A0A0E0M3L1"/>
<dbReference type="GO" id="GO:0016567">
    <property type="term" value="P:protein ubiquitination"/>
    <property type="evidence" value="ECO:0007669"/>
    <property type="project" value="InterPro"/>
</dbReference>
<name>A0A0E0M3L1_ORYPU</name>
<reference evidence="1" key="2">
    <citation type="submission" date="2018-05" db="EMBL/GenBank/DDBJ databases">
        <title>OpunRS2 (Oryza punctata Reference Sequence Version 2).</title>
        <authorList>
            <person name="Zhang J."/>
            <person name="Kudrna D."/>
            <person name="Lee S."/>
            <person name="Talag J."/>
            <person name="Welchert J."/>
            <person name="Wing R.A."/>
        </authorList>
    </citation>
    <scope>NUCLEOTIDE SEQUENCE [LARGE SCALE GENOMIC DNA]</scope>
</reference>
<dbReference type="GO" id="GO:0031624">
    <property type="term" value="F:ubiquitin conjugating enzyme binding"/>
    <property type="evidence" value="ECO:0007669"/>
    <property type="project" value="TreeGrafter"/>
</dbReference>
<dbReference type="PANTHER" id="PTHR46400:SF6">
    <property type="entry name" value="OS09G0525400 PROTEIN"/>
    <property type="match status" value="1"/>
</dbReference>
<dbReference type="Gramene" id="OPUNC09G15360.3">
    <property type="protein sequence ID" value="OPUNC09G15360.3"/>
    <property type="gene ID" value="OPUNC09G15360"/>
</dbReference>
<organism evidence="1">
    <name type="scientific">Oryza punctata</name>
    <name type="common">Red rice</name>
    <dbReference type="NCBI Taxonomy" id="4537"/>
    <lineage>
        <taxon>Eukaryota</taxon>
        <taxon>Viridiplantae</taxon>
        <taxon>Streptophyta</taxon>
        <taxon>Embryophyta</taxon>
        <taxon>Tracheophyta</taxon>
        <taxon>Spermatophyta</taxon>
        <taxon>Magnoliopsida</taxon>
        <taxon>Liliopsida</taxon>
        <taxon>Poales</taxon>
        <taxon>Poaceae</taxon>
        <taxon>BOP clade</taxon>
        <taxon>Oryzoideae</taxon>
        <taxon>Oryzeae</taxon>
        <taxon>Oryzinae</taxon>
        <taxon>Oryza</taxon>
    </lineage>
</organism>
<dbReference type="GO" id="GO:0046621">
    <property type="term" value="P:negative regulation of organ growth"/>
    <property type="evidence" value="ECO:0007669"/>
    <property type="project" value="InterPro"/>
</dbReference>
<protein>
    <submittedName>
        <fullName evidence="1">Uncharacterized protein</fullName>
    </submittedName>
</protein>
<dbReference type="InterPro" id="IPR033276">
    <property type="entry name" value="BB"/>
</dbReference>
<reference evidence="1" key="1">
    <citation type="submission" date="2015-04" db="UniProtKB">
        <authorList>
            <consortium name="EnsemblPlants"/>
        </authorList>
    </citation>
    <scope>IDENTIFICATION</scope>
</reference>
<dbReference type="HOGENOM" id="CLU_2816901_0_0_1"/>
<keyword evidence="2" id="KW-1185">Reference proteome</keyword>
<dbReference type="PANTHER" id="PTHR46400">
    <property type="entry name" value="RING/U-BOX SUPERFAMILY PROTEIN"/>
    <property type="match status" value="1"/>
</dbReference>
<dbReference type="Proteomes" id="UP000026962">
    <property type="component" value="Chromosome 9"/>
</dbReference>
<dbReference type="EnsemblPlants" id="OPUNC09G15360.3">
    <property type="protein sequence ID" value="OPUNC09G15360.3"/>
    <property type="gene ID" value="OPUNC09G15360"/>
</dbReference>
<evidence type="ECO:0000313" key="1">
    <source>
        <dbReference type="EnsemblPlants" id="OPUNC09G15360.3"/>
    </source>
</evidence>
<sequence length="67" mass="7577">MSYEQLQALGEAVGNESRGLSDDLICYLVPFKNKCSFFSRKKNDEEYVPACPVCNEELSKVVKLKLT</sequence>
<evidence type="ECO:0000313" key="2">
    <source>
        <dbReference type="Proteomes" id="UP000026962"/>
    </source>
</evidence>